<feature type="binding site" evidence="8">
    <location>
        <begin position="12"/>
        <end position="14"/>
    </location>
    <ligand>
        <name>GTP</name>
        <dbReference type="ChEBI" id="CHEBI:37565"/>
    </ligand>
</feature>
<keyword evidence="6 8" id="KW-0342">GTP-binding</keyword>
<dbReference type="GO" id="GO:0061603">
    <property type="term" value="F:molybdenum cofactor guanylyltransferase activity"/>
    <property type="evidence" value="ECO:0007669"/>
    <property type="project" value="UniProtKB-EC"/>
</dbReference>
<feature type="domain" description="MobA-like NTP transferase" evidence="9">
    <location>
        <begin position="9"/>
        <end position="151"/>
    </location>
</feature>
<dbReference type="SUPFAM" id="SSF53448">
    <property type="entry name" value="Nucleotide-diphospho-sugar transferases"/>
    <property type="match status" value="1"/>
</dbReference>
<evidence type="ECO:0000256" key="7">
    <source>
        <dbReference type="ARBA" id="ARBA00023150"/>
    </source>
</evidence>
<dbReference type="GO" id="GO:0046872">
    <property type="term" value="F:metal ion binding"/>
    <property type="evidence" value="ECO:0007669"/>
    <property type="project" value="UniProtKB-KW"/>
</dbReference>
<evidence type="ECO:0000313" key="10">
    <source>
        <dbReference type="EMBL" id="AJD02566.1"/>
    </source>
</evidence>
<evidence type="ECO:0000256" key="8">
    <source>
        <dbReference type="HAMAP-Rule" id="MF_00316"/>
    </source>
</evidence>
<gene>
    <name evidence="8 10" type="primary">mobA</name>
    <name evidence="10" type="ORF">UPTC3659_1750</name>
</gene>
<proteinExistence type="inferred from homology"/>
<feature type="binding site" evidence="8">
    <location>
        <position position="24"/>
    </location>
    <ligand>
        <name>GTP</name>
        <dbReference type="ChEBI" id="CHEBI:37565"/>
    </ligand>
</feature>
<evidence type="ECO:0000256" key="5">
    <source>
        <dbReference type="ARBA" id="ARBA00022842"/>
    </source>
</evidence>
<evidence type="ECO:0000256" key="4">
    <source>
        <dbReference type="ARBA" id="ARBA00022741"/>
    </source>
</evidence>
<dbReference type="InterPro" id="IPR029044">
    <property type="entry name" value="Nucleotide-diphossugar_trans"/>
</dbReference>
<reference evidence="10 11" key="1">
    <citation type="journal article" date="2014" name="Genome Biol. Evol.">
        <title>Comparative Genomics of the Campylobacter lari Group.</title>
        <authorList>
            <person name="Miller W.G."/>
            <person name="Yee E."/>
            <person name="Chapman M.H."/>
            <person name="Smith T.P."/>
            <person name="Bono J.L."/>
            <person name="Huynh S."/>
            <person name="Parker C.T."/>
            <person name="Vandamme P."/>
            <person name="Luong K."/>
            <person name="Korlach J."/>
        </authorList>
    </citation>
    <scope>NUCLEOTIDE SEQUENCE [LARGE SCALE GENOMIC DNA]</scope>
    <source>
        <strain evidence="11">RM3659</strain>
    </source>
</reference>
<evidence type="ECO:0000256" key="2">
    <source>
        <dbReference type="ARBA" id="ARBA00022679"/>
    </source>
</evidence>
<dbReference type="GO" id="GO:1902758">
    <property type="term" value="P:bis(molybdopterin guanine dinucleotide)molybdenum biosynthetic process"/>
    <property type="evidence" value="ECO:0007669"/>
    <property type="project" value="TreeGrafter"/>
</dbReference>
<dbReference type="InterPro" id="IPR013482">
    <property type="entry name" value="Molybde_CF_guanTrfase"/>
</dbReference>
<keyword evidence="2 8" id="KW-0808">Transferase</keyword>
<comment type="caution">
    <text evidence="8">Lacks conserved residue(s) required for the propagation of feature annotation.</text>
</comment>
<comment type="catalytic activity">
    <reaction evidence="8">
        <text>Mo-molybdopterin + GTP + H(+) = Mo-molybdopterin guanine dinucleotide + diphosphate</text>
        <dbReference type="Rhea" id="RHEA:34243"/>
        <dbReference type="ChEBI" id="CHEBI:15378"/>
        <dbReference type="ChEBI" id="CHEBI:33019"/>
        <dbReference type="ChEBI" id="CHEBI:37565"/>
        <dbReference type="ChEBI" id="CHEBI:71302"/>
        <dbReference type="ChEBI" id="CHEBI:71310"/>
        <dbReference type="EC" id="2.7.7.77"/>
    </reaction>
</comment>
<dbReference type="HAMAP" id="MF_00316">
    <property type="entry name" value="MobA"/>
    <property type="match status" value="1"/>
</dbReference>
<dbReference type="Gene3D" id="3.90.550.10">
    <property type="entry name" value="Spore Coat Polysaccharide Biosynthesis Protein SpsA, Chain A"/>
    <property type="match status" value="1"/>
</dbReference>
<keyword evidence="7 8" id="KW-0501">Molybdenum cofactor biosynthesis</keyword>
<evidence type="ECO:0000313" key="11">
    <source>
        <dbReference type="Proteomes" id="UP000031130"/>
    </source>
</evidence>
<keyword evidence="5 8" id="KW-0460">Magnesium</keyword>
<dbReference type="RefSeq" id="WP_052243318.1">
    <property type="nucleotide sequence ID" value="NZ_CP007775.1"/>
</dbReference>
<comment type="subcellular location">
    <subcellularLocation>
        <location evidence="8">Cytoplasm</location>
    </subcellularLocation>
</comment>
<comment type="similarity">
    <text evidence="8">Belongs to the MobA family.</text>
</comment>
<dbReference type="EC" id="2.7.7.77" evidence="8"/>
<dbReference type="Proteomes" id="UP000031130">
    <property type="component" value="Chromosome"/>
</dbReference>
<name>A0A0A8HYK4_CAMLA</name>
<dbReference type="HOGENOM" id="CLU_055597_2_2_7"/>
<evidence type="ECO:0000256" key="3">
    <source>
        <dbReference type="ARBA" id="ARBA00022723"/>
    </source>
</evidence>
<dbReference type="GO" id="GO:0005737">
    <property type="term" value="C:cytoplasm"/>
    <property type="evidence" value="ECO:0007669"/>
    <property type="project" value="UniProtKB-SubCell"/>
</dbReference>
<evidence type="ECO:0000256" key="1">
    <source>
        <dbReference type="ARBA" id="ARBA00022490"/>
    </source>
</evidence>
<sequence>MSEKIPYPCVILCGGKSSRMGEDKSLLQVDDKNLTLYQYEKMSKIFNQVFISTKKDKFHQKNLALILDEDLNNYSPLIALNSILKHFQNTYVFILSVDTPNISKRSIYTLFHHLKAQNILLASTKKHKHYLCGFYHSRIFEKTLQFLQENNHKLALFCDTMKAEFVEFENENEFLNLNYFNDYKKWLHEKYYSTPYLHNI</sequence>
<comment type="function">
    <text evidence="8">Transfers a GMP moiety from GTP to Mo-molybdopterin (Mo-MPT) cofactor (Moco or molybdenum cofactor) to form Mo-molybdopterin guanine dinucleotide (Mo-MGD) cofactor.</text>
</comment>
<dbReference type="CDD" id="cd02503">
    <property type="entry name" value="MobA"/>
    <property type="match status" value="1"/>
</dbReference>
<dbReference type="PANTHER" id="PTHR19136:SF81">
    <property type="entry name" value="MOLYBDENUM COFACTOR GUANYLYLTRANSFERASE"/>
    <property type="match status" value="1"/>
</dbReference>
<dbReference type="GO" id="GO:0005525">
    <property type="term" value="F:GTP binding"/>
    <property type="evidence" value="ECO:0007669"/>
    <property type="project" value="UniProtKB-UniRule"/>
</dbReference>
<dbReference type="InterPro" id="IPR025877">
    <property type="entry name" value="MobA-like_NTP_Trfase"/>
</dbReference>
<keyword evidence="1 8" id="KW-0963">Cytoplasm</keyword>
<evidence type="ECO:0000259" key="9">
    <source>
        <dbReference type="Pfam" id="PF12804"/>
    </source>
</evidence>
<dbReference type="KEGG" id="cln:UPTC3659_1750"/>
<comment type="domain">
    <text evidence="8">The N-terminal domain determines nucleotide recognition and specific binding, while the C-terminal domain determines the specific binding to the target protein.</text>
</comment>
<dbReference type="OrthoDB" id="9788394at2"/>
<keyword evidence="10" id="KW-0548">Nucleotidyltransferase</keyword>
<feature type="binding site" evidence="8">
    <location>
        <position position="98"/>
    </location>
    <ligand>
        <name>Mg(2+)</name>
        <dbReference type="ChEBI" id="CHEBI:18420"/>
    </ligand>
</feature>
<evidence type="ECO:0000256" key="6">
    <source>
        <dbReference type="ARBA" id="ARBA00023134"/>
    </source>
</evidence>
<organism evidence="10 11">
    <name type="scientific">Campylobacter lari NCTC 11845</name>
    <dbReference type="NCBI Taxonomy" id="1388749"/>
    <lineage>
        <taxon>Bacteria</taxon>
        <taxon>Pseudomonadati</taxon>
        <taxon>Campylobacterota</taxon>
        <taxon>Epsilonproteobacteria</taxon>
        <taxon>Campylobacterales</taxon>
        <taxon>Campylobacteraceae</taxon>
        <taxon>Campylobacter</taxon>
    </lineage>
</organism>
<dbReference type="EMBL" id="CP007775">
    <property type="protein sequence ID" value="AJD02566.1"/>
    <property type="molecule type" value="Genomic_DNA"/>
</dbReference>
<feature type="binding site" evidence="8">
    <location>
        <position position="98"/>
    </location>
    <ligand>
        <name>GTP</name>
        <dbReference type="ChEBI" id="CHEBI:37565"/>
    </ligand>
</feature>
<dbReference type="PANTHER" id="PTHR19136">
    <property type="entry name" value="MOLYBDENUM COFACTOR GUANYLYLTRANSFERASE"/>
    <property type="match status" value="1"/>
</dbReference>
<accession>A0A0A8HYK4</accession>
<comment type="cofactor">
    <cofactor evidence="8">
        <name>Mg(2+)</name>
        <dbReference type="ChEBI" id="CHEBI:18420"/>
    </cofactor>
</comment>
<dbReference type="Pfam" id="PF12804">
    <property type="entry name" value="NTP_transf_3"/>
    <property type="match status" value="1"/>
</dbReference>
<keyword evidence="4 8" id="KW-0547">Nucleotide-binding</keyword>
<keyword evidence="3 8" id="KW-0479">Metal-binding</keyword>
<dbReference type="AlphaFoldDB" id="A0A0A8HYK4"/>
<protein>
    <recommendedName>
        <fullName evidence="8">Probable molybdenum cofactor guanylyltransferase</fullName>
        <shortName evidence="8">MoCo guanylyltransferase</shortName>
        <ecNumber evidence="8">2.7.7.77</ecNumber>
    </recommendedName>
    <alternativeName>
        <fullName evidence="8">GTP:molybdopterin guanylyltransferase</fullName>
    </alternativeName>
    <alternativeName>
        <fullName evidence="8">Mo-MPT guanylyltransferase</fullName>
    </alternativeName>
    <alternativeName>
        <fullName evidence="8">Molybdopterin guanylyltransferase</fullName>
    </alternativeName>
    <alternativeName>
        <fullName evidence="8">Molybdopterin-guanine dinucleotide synthase</fullName>
        <shortName evidence="8">MGD synthase</shortName>
    </alternativeName>
</protein>
<feature type="binding site" evidence="8">
    <location>
        <position position="68"/>
    </location>
    <ligand>
        <name>GTP</name>
        <dbReference type="ChEBI" id="CHEBI:37565"/>
    </ligand>
</feature>